<dbReference type="EMBL" id="CP042829">
    <property type="protein sequence ID" value="QFG03722.1"/>
    <property type="molecule type" value="Genomic_DNA"/>
</dbReference>
<accession>A0ABX6C362</accession>
<evidence type="ECO:0000313" key="2">
    <source>
        <dbReference type="EMBL" id="QFG03722.1"/>
    </source>
</evidence>
<dbReference type="Pfam" id="PF01037">
    <property type="entry name" value="AsnC_trans_reg"/>
    <property type="match status" value="1"/>
</dbReference>
<evidence type="ECO:0000313" key="3">
    <source>
        <dbReference type="Proteomes" id="UP000326331"/>
    </source>
</evidence>
<dbReference type="InterPro" id="IPR011008">
    <property type="entry name" value="Dimeric_a/b-barrel"/>
</dbReference>
<reference evidence="2 3" key="2">
    <citation type="submission" date="2019-10" db="EMBL/GenBank/DDBJ databases">
        <title>Thermopilla bonchosmolovskayae gen. nov., sp. nov., a moderately thermophilic Chloroflexi bacterium from a Chukotka hot spring (Arctic, Russia), representing a novel classis Thermopillaia, which include previously uncultivated lineage OLB14.</title>
        <authorList>
            <person name="Kochetkova T.V."/>
            <person name="Zayulina K.S."/>
            <person name="Zhigarkov V.S."/>
            <person name="Minaev N.V."/>
            <person name="Novikov A."/>
            <person name="Toshchakov S.V."/>
            <person name="Elcheninov A.G."/>
            <person name="Kublanov I.V."/>
        </authorList>
    </citation>
    <scope>NUCLEOTIDE SEQUENCE [LARGE SCALE GENOMIC DNA]</scope>
    <source>
        <strain evidence="2 3">3753O</strain>
    </source>
</reference>
<dbReference type="Gene3D" id="3.30.70.920">
    <property type="match status" value="1"/>
</dbReference>
<keyword evidence="3" id="KW-1185">Reference proteome</keyword>
<proteinExistence type="predicted"/>
<organism evidence="2 3">
    <name type="scientific">Tepidiforma bonchosmolovskayae</name>
    <dbReference type="NCBI Taxonomy" id="2601677"/>
    <lineage>
        <taxon>Bacteria</taxon>
        <taxon>Bacillati</taxon>
        <taxon>Chloroflexota</taxon>
        <taxon>Tepidiformia</taxon>
        <taxon>Tepidiformales</taxon>
        <taxon>Tepidiformaceae</taxon>
        <taxon>Tepidiforma</taxon>
    </lineage>
</organism>
<name>A0ABX6C362_9CHLR</name>
<evidence type="ECO:0000259" key="1">
    <source>
        <dbReference type="Pfam" id="PF01037"/>
    </source>
</evidence>
<feature type="domain" description="Transcription regulator AsnC/Lrp ligand binding" evidence="1">
    <location>
        <begin position="57"/>
        <end position="125"/>
    </location>
</feature>
<protein>
    <submittedName>
        <fullName evidence="2">Lrp/AsnC family transcriptional regulator</fullName>
    </submittedName>
</protein>
<reference evidence="2 3" key="1">
    <citation type="submission" date="2019-08" db="EMBL/GenBank/DDBJ databases">
        <authorList>
            <person name="Toschakov S.V."/>
        </authorList>
    </citation>
    <scope>NUCLEOTIDE SEQUENCE [LARGE SCALE GENOMIC DNA]</scope>
    <source>
        <strain evidence="2 3">3753O</strain>
    </source>
</reference>
<dbReference type="InterPro" id="IPR019887">
    <property type="entry name" value="Tscrpt_reg_AsnC/Lrp_C"/>
</dbReference>
<gene>
    <name evidence="2" type="ORF">Tbon_10585</name>
</gene>
<dbReference type="Proteomes" id="UP000326331">
    <property type="component" value="Chromosome"/>
</dbReference>
<sequence length="133" mass="14248">MSAALKFPRKPSWPSFASANSRPALRNPFETLACYPLPIPAHCAEPTGAPAVVKAFVLIVVDPAKTIEVYEKLRAVEGISEVYQVMGPYDIVAVVEVPSLTDVPAVISRHIRAIEGIESTTTCVTFPEAAGAR</sequence>
<dbReference type="SUPFAM" id="SSF54909">
    <property type="entry name" value="Dimeric alpha+beta barrel"/>
    <property type="match status" value="1"/>
</dbReference>